<dbReference type="AlphaFoldDB" id="A0A1I2SU81"/>
<dbReference type="GO" id="GO:0003700">
    <property type="term" value="F:DNA-binding transcription factor activity"/>
    <property type="evidence" value="ECO:0007669"/>
    <property type="project" value="TreeGrafter"/>
</dbReference>
<proteinExistence type="predicted"/>
<dbReference type="InterPro" id="IPR010982">
    <property type="entry name" value="Lambda_DNA-bd_dom_sf"/>
</dbReference>
<evidence type="ECO:0000313" key="5">
    <source>
        <dbReference type="EMBL" id="SFG53736.1"/>
    </source>
</evidence>
<keyword evidence="1" id="KW-0805">Transcription regulation</keyword>
<reference evidence="6" key="1">
    <citation type="submission" date="2016-10" db="EMBL/GenBank/DDBJ databases">
        <authorList>
            <person name="Varghese N."/>
            <person name="Submissions S."/>
        </authorList>
    </citation>
    <scope>NUCLEOTIDE SEQUENCE [LARGE SCALE GENOMIC DNA]</scope>
    <source>
        <strain evidence="6">DSM 20403</strain>
    </source>
</reference>
<sequence>MATIKDVARLAGVSPSTASRAMHDSSLISEETKQRVRKAMAKLDYSPNFAAQNLANKSSNMIGVILPAREDAVGDNPFFIQIIQGLVAICNAHDYMVSVATGQSEDELIKNIETMIKRGNIRQFVFVYSKARDKVLEYVKKQDGVRFVIIGTPYEDQETTLYVDNDNRKAGFDATEFLYDKGLENILYVYTDLDENVQNDRFCGYRDAVKKHGGQLLSLSLGSEDEHERTKALKDYFKAYPEIEAIIACDDILALKTKYSCEAAGIDGKKLAMMGFNNSAYDKIMHPTLTSVEIFPRFLGSEAAALAIDSNLKIESNCVIVPHRVIERESTRI</sequence>
<organism evidence="5 6">
    <name type="scientific">Ligilactobacillus ruminis DSM 20403 = NBRC 102161</name>
    <dbReference type="NCBI Taxonomy" id="1423798"/>
    <lineage>
        <taxon>Bacteria</taxon>
        <taxon>Bacillati</taxon>
        <taxon>Bacillota</taxon>
        <taxon>Bacilli</taxon>
        <taxon>Lactobacillales</taxon>
        <taxon>Lactobacillaceae</taxon>
        <taxon>Ligilactobacillus</taxon>
    </lineage>
</organism>
<dbReference type="EMBL" id="FOPI01000033">
    <property type="protein sequence ID" value="SFG53736.1"/>
    <property type="molecule type" value="Genomic_DNA"/>
</dbReference>
<feature type="domain" description="HTH lacI-type" evidence="4">
    <location>
        <begin position="2"/>
        <end position="56"/>
    </location>
</feature>
<name>A0A1I2SU81_9LACO</name>
<dbReference type="PROSITE" id="PS00356">
    <property type="entry name" value="HTH_LACI_1"/>
    <property type="match status" value="1"/>
</dbReference>
<evidence type="ECO:0000313" key="6">
    <source>
        <dbReference type="Proteomes" id="UP000182635"/>
    </source>
</evidence>
<dbReference type="Pfam" id="PF00356">
    <property type="entry name" value="LacI"/>
    <property type="match status" value="1"/>
</dbReference>
<dbReference type="CDD" id="cd06294">
    <property type="entry name" value="PBP1_MalR-like"/>
    <property type="match status" value="1"/>
</dbReference>
<accession>A0A1I2SU81</accession>
<dbReference type="CDD" id="cd01392">
    <property type="entry name" value="HTH_LacI"/>
    <property type="match status" value="1"/>
</dbReference>
<dbReference type="Proteomes" id="UP000182635">
    <property type="component" value="Unassembled WGS sequence"/>
</dbReference>
<dbReference type="PANTHER" id="PTHR30146">
    <property type="entry name" value="LACI-RELATED TRANSCRIPTIONAL REPRESSOR"/>
    <property type="match status" value="1"/>
</dbReference>
<evidence type="ECO:0000256" key="2">
    <source>
        <dbReference type="ARBA" id="ARBA00023125"/>
    </source>
</evidence>
<dbReference type="PROSITE" id="PS50932">
    <property type="entry name" value="HTH_LACI_2"/>
    <property type="match status" value="1"/>
</dbReference>
<protein>
    <submittedName>
        <fullName evidence="5">Transcriptional regulator, LacI family</fullName>
    </submittedName>
</protein>
<dbReference type="SMART" id="SM00354">
    <property type="entry name" value="HTH_LACI"/>
    <property type="match status" value="1"/>
</dbReference>
<dbReference type="SUPFAM" id="SSF47413">
    <property type="entry name" value="lambda repressor-like DNA-binding domains"/>
    <property type="match status" value="1"/>
</dbReference>
<dbReference type="InterPro" id="IPR000843">
    <property type="entry name" value="HTH_LacI"/>
</dbReference>
<dbReference type="InterPro" id="IPR028082">
    <property type="entry name" value="Peripla_BP_I"/>
</dbReference>
<dbReference type="GO" id="GO:0000976">
    <property type="term" value="F:transcription cis-regulatory region binding"/>
    <property type="evidence" value="ECO:0007669"/>
    <property type="project" value="TreeGrafter"/>
</dbReference>
<dbReference type="OrthoDB" id="9788209at2"/>
<dbReference type="InterPro" id="IPR046335">
    <property type="entry name" value="LacI/GalR-like_sensor"/>
</dbReference>
<gene>
    <name evidence="5" type="ORF">SAMN02910432_01751</name>
</gene>
<evidence type="ECO:0000256" key="1">
    <source>
        <dbReference type="ARBA" id="ARBA00023015"/>
    </source>
</evidence>
<keyword evidence="2" id="KW-0238">DNA-binding</keyword>
<evidence type="ECO:0000256" key="3">
    <source>
        <dbReference type="ARBA" id="ARBA00023163"/>
    </source>
</evidence>
<dbReference type="SUPFAM" id="SSF53822">
    <property type="entry name" value="Periplasmic binding protein-like I"/>
    <property type="match status" value="1"/>
</dbReference>
<dbReference type="Gene3D" id="3.40.50.2300">
    <property type="match status" value="2"/>
</dbReference>
<dbReference type="PANTHER" id="PTHR30146:SF109">
    <property type="entry name" value="HTH-TYPE TRANSCRIPTIONAL REGULATOR GALS"/>
    <property type="match status" value="1"/>
</dbReference>
<dbReference type="Pfam" id="PF13377">
    <property type="entry name" value="Peripla_BP_3"/>
    <property type="match status" value="1"/>
</dbReference>
<evidence type="ECO:0000259" key="4">
    <source>
        <dbReference type="PROSITE" id="PS50932"/>
    </source>
</evidence>
<dbReference type="RefSeq" id="WP_046922286.1">
    <property type="nucleotide sequence ID" value="NZ_AYYL01000045.1"/>
</dbReference>
<keyword evidence="3" id="KW-0804">Transcription</keyword>
<dbReference type="Gene3D" id="1.10.260.40">
    <property type="entry name" value="lambda repressor-like DNA-binding domains"/>
    <property type="match status" value="1"/>
</dbReference>